<dbReference type="SUPFAM" id="SSF69572">
    <property type="entry name" value="Activating enzymes of the ubiquitin-like proteins"/>
    <property type="match status" value="1"/>
</dbReference>
<dbReference type="STRING" id="1313296.SAMN05661091_3363"/>
<accession>A0A1X7HGJ8</accession>
<gene>
    <name evidence="3" type="ORF">SAMN05661091_3363</name>
</gene>
<evidence type="ECO:0000259" key="2">
    <source>
        <dbReference type="Pfam" id="PF00899"/>
    </source>
</evidence>
<dbReference type="GO" id="GO:0008146">
    <property type="term" value="F:sulfotransferase activity"/>
    <property type="evidence" value="ECO:0007669"/>
    <property type="project" value="TreeGrafter"/>
</dbReference>
<dbReference type="FunFam" id="3.40.50.720:FF:000080">
    <property type="entry name" value="Thiazole biosynthesis adenylyltransferase ThiF"/>
    <property type="match status" value="1"/>
</dbReference>
<evidence type="ECO:0000313" key="4">
    <source>
        <dbReference type="Proteomes" id="UP000192940"/>
    </source>
</evidence>
<dbReference type="RefSeq" id="WP_210190585.1">
    <property type="nucleotide sequence ID" value="NZ_LT840184.1"/>
</dbReference>
<keyword evidence="3" id="KW-0548">Nucleotidyltransferase</keyword>
<dbReference type="GO" id="GO:0008641">
    <property type="term" value="F:ubiquitin-like modifier activating enzyme activity"/>
    <property type="evidence" value="ECO:0007669"/>
    <property type="project" value="InterPro"/>
</dbReference>
<dbReference type="CDD" id="cd00757">
    <property type="entry name" value="ThiF_MoeB_HesA_family"/>
    <property type="match status" value="1"/>
</dbReference>
<feature type="domain" description="THIF-type NAD/FAD binding fold" evidence="2">
    <location>
        <begin position="10"/>
        <end position="246"/>
    </location>
</feature>
<dbReference type="GO" id="GO:0005829">
    <property type="term" value="C:cytosol"/>
    <property type="evidence" value="ECO:0007669"/>
    <property type="project" value="TreeGrafter"/>
</dbReference>
<dbReference type="EMBL" id="LT840184">
    <property type="protein sequence ID" value="SMF86319.1"/>
    <property type="molecule type" value="Genomic_DNA"/>
</dbReference>
<dbReference type="Pfam" id="PF00899">
    <property type="entry name" value="ThiF"/>
    <property type="match status" value="1"/>
</dbReference>
<reference evidence="3 4" key="1">
    <citation type="submission" date="2017-04" db="EMBL/GenBank/DDBJ databases">
        <authorList>
            <person name="Afonso C.L."/>
            <person name="Miller P.J."/>
            <person name="Scott M.A."/>
            <person name="Spackman E."/>
            <person name="Goraichik I."/>
            <person name="Dimitrov K.M."/>
            <person name="Suarez D.L."/>
            <person name="Swayne D.E."/>
        </authorList>
    </citation>
    <scope>NUCLEOTIDE SEQUENCE [LARGE SCALE GENOMIC DNA]</scope>
    <source>
        <strain evidence="3 4">N3/975</strain>
    </source>
</reference>
<protein>
    <submittedName>
        <fullName evidence="3">Molybdopterin or thiamine biosynthesis adenylyltransferase</fullName>
    </submittedName>
</protein>
<dbReference type="PANTHER" id="PTHR10953">
    <property type="entry name" value="UBIQUITIN-ACTIVATING ENZYME E1"/>
    <property type="match status" value="1"/>
</dbReference>
<evidence type="ECO:0000256" key="1">
    <source>
        <dbReference type="ARBA" id="ARBA00009919"/>
    </source>
</evidence>
<dbReference type="AlphaFoldDB" id="A0A1X7HGJ8"/>
<sequence>MKEHNRESRYSRQERFAPFGVEGQAKLGSSHVLIVGAGALGSAVAETMVRAGVGWITIVDRDYVEWSNLQRQQLFTEQDAENHLPKAEAAKLRLKSINSEVEIEAHVMDVRAEELEELARDCDLIMDATDNFDTRLIINDISQKQNTPWIYGGCVGSAGMTYTFLPGHTPCLHCLLGTVPLGGDTCDTTGILPQAVQMVVAHQSMEAMKFLAGHRDTLRMNLLSFDLWRNESFEMKLDQARKSDCPSCGTHPVYPFLSSVNSTKSEVLCGRDTVQIRPARRMELDLKLLADRLTRLAEGKTALNPYMVIFQMSRCRIVFFADGRALIHGTSDLMEAKSLYHRYLG</sequence>
<dbReference type="GO" id="GO:0016779">
    <property type="term" value="F:nucleotidyltransferase activity"/>
    <property type="evidence" value="ECO:0007669"/>
    <property type="project" value="UniProtKB-KW"/>
</dbReference>
<dbReference type="Proteomes" id="UP000192940">
    <property type="component" value="Chromosome I"/>
</dbReference>
<organism evidence="3 4">
    <name type="scientific">Paenibacillus uliginis N3/975</name>
    <dbReference type="NCBI Taxonomy" id="1313296"/>
    <lineage>
        <taxon>Bacteria</taxon>
        <taxon>Bacillati</taxon>
        <taxon>Bacillota</taxon>
        <taxon>Bacilli</taxon>
        <taxon>Bacillales</taxon>
        <taxon>Paenibacillaceae</taxon>
        <taxon>Paenibacillus</taxon>
    </lineage>
</organism>
<name>A0A1X7HGJ8_9BACL</name>
<keyword evidence="4" id="KW-1185">Reference proteome</keyword>
<dbReference type="InterPro" id="IPR000594">
    <property type="entry name" value="ThiF_NAD_FAD-bd"/>
</dbReference>
<dbReference type="Gene3D" id="3.40.50.720">
    <property type="entry name" value="NAD(P)-binding Rossmann-like Domain"/>
    <property type="match status" value="1"/>
</dbReference>
<comment type="similarity">
    <text evidence="1">Belongs to the HesA/MoeB/ThiF family.</text>
</comment>
<dbReference type="PANTHER" id="PTHR10953:SF102">
    <property type="entry name" value="ADENYLYLTRANSFERASE AND SULFURTRANSFERASE MOCS3"/>
    <property type="match status" value="1"/>
</dbReference>
<evidence type="ECO:0000313" key="3">
    <source>
        <dbReference type="EMBL" id="SMF86319.1"/>
    </source>
</evidence>
<dbReference type="InterPro" id="IPR045886">
    <property type="entry name" value="ThiF/MoeB/HesA"/>
</dbReference>
<dbReference type="GO" id="GO:0004792">
    <property type="term" value="F:thiosulfate-cyanide sulfurtransferase activity"/>
    <property type="evidence" value="ECO:0007669"/>
    <property type="project" value="TreeGrafter"/>
</dbReference>
<keyword evidence="3" id="KW-0808">Transferase</keyword>
<dbReference type="InterPro" id="IPR035985">
    <property type="entry name" value="Ubiquitin-activating_enz"/>
</dbReference>
<proteinExistence type="inferred from homology"/>